<dbReference type="RefSeq" id="WP_385877731.1">
    <property type="nucleotide sequence ID" value="NZ_JBHLXE010000105.1"/>
</dbReference>
<comment type="caution">
    <text evidence="1">The sequence shown here is derived from an EMBL/GenBank/DDBJ whole genome shotgun (WGS) entry which is preliminary data.</text>
</comment>
<evidence type="ECO:0000313" key="1">
    <source>
        <dbReference type="EMBL" id="MFC0180611.1"/>
    </source>
</evidence>
<name>A0ABV6CGG2_9GAMM</name>
<proteinExistence type="predicted"/>
<dbReference type="Proteomes" id="UP001589758">
    <property type="component" value="Unassembled WGS sequence"/>
</dbReference>
<reference evidence="1 2" key="1">
    <citation type="submission" date="2024-09" db="EMBL/GenBank/DDBJ databases">
        <authorList>
            <person name="Sun Q."/>
            <person name="Mori K."/>
        </authorList>
    </citation>
    <scope>NUCLEOTIDE SEQUENCE [LARGE SCALE GENOMIC DNA]</scope>
    <source>
        <strain evidence="1 2">CCM 8545</strain>
    </source>
</reference>
<sequence length="332" mass="38830">MKKILNLLLLIISFNVFSSDIFGLIVNDGESSYFYSDVPILNQGQIIYYQEKKKPCCNQFTIEEDQKGILTEEIISDNKETMDYNEKIYRFNIKKEMEHNSVFLAWSSPSFASFENNVIYINNSLIYSLCLTPDGISVELQENKETLKSFYYYLGYDIDQNCYPEEQGIGNGTQNNASARMINQLKKSSVKLKQNKTDWVYENLFIEYLTYKKTGDGNYKQLKDTEKDNAFFDWIVASIYFVLANIELDENDNLIKNCIKLKAERFMTSRTFGNVVNYNSYCIDSISLANEQLIINFYLKNDTTIYPEKYALYLKYKPIDDSVRLYRVAIEL</sequence>
<evidence type="ECO:0000313" key="2">
    <source>
        <dbReference type="Proteomes" id="UP001589758"/>
    </source>
</evidence>
<organism evidence="1 2">
    <name type="scientific">Thorsellia kenyensis</name>
    <dbReference type="NCBI Taxonomy" id="1549888"/>
    <lineage>
        <taxon>Bacteria</taxon>
        <taxon>Pseudomonadati</taxon>
        <taxon>Pseudomonadota</taxon>
        <taxon>Gammaproteobacteria</taxon>
        <taxon>Enterobacterales</taxon>
        <taxon>Thorselliaceae</taxon>
        <taxon>Thorsellia</taxon>
    </lineage>
</organism>
<protein>
    <submittedName>
        <fullName evidence="1">Uncharacterized protein</fullName>
    </submittedName>
</protein>
<dbReference type="EMBL" id="JBHLXE010000105">
    <property type="protein sequence ID" value="MFC0180611.1"/>
    <property type="molecule type" value="Genomic_DNA"/>
</dbReference>
<accession>A0ABV6CGG2</accession>
<keyword evidence="2" id="KW-1185">Reference proteome</keyword>
<gene>
    <name evidence="1" type="ORF">ACFFIT_11050</name>
</gene>